<dbReference type="AlphaFoldDB" id="A0A545T290"/>
<proteinExistence type="predicted"/>
<reference evidence="1 2" key="1">
    <citation type="submission" date="2019-06" db="EMBL/GenBank/DDBJ databases">
        <title>Whole genome sequence for Cellvibrionaceae sp. R142.</title>
        <authorList>
            <person name="Wang G."/>
        </authorList>
    </citation>
    <scope>NUCLEOTIDE SEQUENCE [LARGE SCALE GENOMIC DNA]</scope>
    <source>
        <strain evidence="1 2">R142</strain>
    </source>
</reference>
<dbReference type="OrthoDB" id="6195837at2"/>
<name>A0A545T290_9GAMM</name>
<organism evidence="1 2">
    <name type="scientific">Exilibacterium tricleocarpae</name>
    <dbReference type="NCBI Taxonomy" id="2591008"/>
    <lineage>
        <taxon>Bacteria</taxon>
        <taxon>Pseudomonadati</taxon>
        <taxon>Pseudomonadota</taxon>
        <taxon>Gammaproteobacteria</taxon>
        <taxon>Cellvibrionales</taxon>
        <taxon>Cellvibrionaceae</taxon>
        <taxon>Exilibacterium</taxon>
    </lineage>
</organism>
<evidence type="ECO:0000313" key="1">
    <source>
        <dbReference type="EMBL" id="TQV71331.1"/>
    </source>
</evidence>
<keyword evidence="2" id="KW-1185">Reference proteome</keyword>
<dbReference type="RefSeq" id="WP_142928649.1">
    <property type="nucleotide sequence ID" value="NZ_ML660100.1"/>
</dbReference>
<accession>A0A545T290</accession>
<comment type="caution">
    <text evidence="1">The sequence shown here is derived from an EMBL/GenBank/DDBJ whole genome shotgun (WGS) entry which is preliminary data.</text>
</comment>
<dbReference type="EMBL" id="VHSG01000021">
    <property type="protein sequence ID" value="TQV71331.1"/>
    <property type="molecule type" value="Genomic_DNA"/>
</dbReference>
<protein>
    <submittedName>
        <fullName evidence="1">Uncharacterized protein</fullName>
    </submittedName>
</protein>
<gene>
    <name evidence="1" type="ORF">FKG94_19650</name>
</gene>
<sequence length="158" mass="18709">MLHQFKTLDDLRNIIKEFEGYLARPTRRFSHPTLYRKRDVQDGDTLVKGVRKKDWLFSEDGQWILAHDQMGLSFSSRWQHLKGVYKMKEKHNQGAVVDVYWILEEADLPPKMKFVPDRGKKGHYLLTVTERITLQQLVDKLKWVADRMSVIRNAEKAL</sequence>
<dbReference type="Proteomes" id="UP000319732">
    <property type="component" value="Unassembled WGS sequence"/>
</dbReference>
<evidence type="ECO:0000313" key="2">
    <source>
        <dbReference type="Proteomes" id="UP000319732"/>
    </source>
</evidence>